<keyword evidence="1" id="KW-0472">Membrane</keyword>
<dbReference type="Proteomes" id="UP001143463">
    <property type="component" value="Unassembled WGS sequence"/>
</dbReference>
<gene>
    <name evidence="2" type="ORF">GCM10017577_65160</name>
</gene>
<dbReference type="AlphaFoldDB" id="A0A9W6UEU8"/>
<proteinExistence type="predicted"/>
<name>A0A9W6UEU8_9PSEU</name>
<organism evidence="2 3">
    <name type="scientific">Pseudonocardia halophobica</name>
    <dbReference type="NCBI Taxonomy" id="29401"/>
    <lineage>
        <taxon>Bacteria</taxon>
        <taxon>Bacillati</taxon>
        <taxon>Actinomycetota</taxon>
        <taxon>Actinomycetes</taxon>
        <taxon>Pseudonocardiales</taxon>
        <taxon>Pseudonocardiaceae</taxon>
        <taxon>Pseudonocardia</taxon>
    </lineage>
</organism>
<keyword evidence="3" id="KW-1185">Reference proteome</keyword>
<evidence type="ECO:0000313" key="2">
    <source>
        <dbReference type="EMBL" id="GLL15366.1"/>
    </source>
</evidence>
<protein>
    <submittedName>
        <fullName evidence="2">Uncharacterized protein</fullName>
    </submittedName>
</protein>
<feature type="transmembrane region" description="Helical" evidence="1">
    <location>
        <begin position="77"/>
        <end position="99"/>
    </location>
</feature>
<evidence type="ECO:0000313" key="3">
    <source>
        <dbReference type="Proteomes" id="UP001143463"/>
    </source>
</evidence>
<keyword evidence="1" id="KW-0812">Transmembrane</keyword>
<reference evidence="2" key="1">
    <citation type="journal article" date="2014" name="Int. J. Syst. Evol. Microbiol.">
        <title>Complete genome sequence of Corynebacterium casei LMG S-19264T (=DSM 44701T), isolated from a smear-ripened cheese.</title>
        <authorList>
            <consortium name="US DOE Joint Genome Institute (JGI-PGF)"/>
            <person name="Walter F."/>
            <person name="Albersmeier A."/>
            <person name="Kalinowski J."/>
            <person name="Ruckert C."/>
        </authorList>
    </citation>
    <scope>NUCLEOTIDE SEQUENCE</scope>
    <source>
        <strain evidence="2">VKM Ac-1069</strain>
    </source>
</reference>
<dbReference type="RefSeq" id="WP_037052316.1">
    <property type="nucleotide sequence ID" value="NZ_BAAAUZ010000040.1"/>
</dbReference>
<comment type="caution">
    <text evidence="2">The sequence shown here is derived from an EMBL/GenBank/DDBJ whole genome shotgun (WGS) entry which is preliminary data.</text>
</comment>
<sequence>MGRTDELVVTDGRPVVDGTVRSSAQLRAEIREQLDAQEDGRDDDLARERVELRESLERLDSGLQALRARLKEKAVHAAKIAGGVVGVGAALTGAAIVWWKRSAPE</sequence>
<reference evidence="2" key="2">
    <citation type="submission" date="2023-01" db="EMBL/GenBank/DDBJ databases">
        <authorList>
            <person name="Sun Q."/>
            <person name="Evtushenko L."/>
        </authorList>
    </citation>
    <scope>NUCLEOTIDE SEQUENCE</scope>
    <source>
        <strain evidence="2">VKM Ac-1069</strain>
    </source>
</reference>
<evidence type="ECO:0000256" key="1">
    <source>
        <dbReference type="SAM" id="Phobius"/>
    </source>
</evidence>
<dbReference type="EMBL" id="BSFQ01000045">
    <property type="protein sequence ID" value="GLL15366.1"/>
    <property type="molecule type" value="Genomic_DNA"/>
</dbReference>
<keyword evidence="1" id="KW-1133">Transmembrane helix</keyword>
<accession>A0A9W6UEU8</accession>